<dbReference type="Gene3D" id="1.10.940.10">
    <property type="entry name" value="NusB-like"/>
    <property type="match status" value="1"/>
</dbReference>
<evidence type="ECO:0000256" key="3">
    <source>
        <dbReference type="ARBA" id="ARBA00022884"/>
    </source>
</evidence>
<evidence type="ECO:0000256" key="1">
    <source>
        <dbReference type="ARBA" id="ARBA00005952"/>
    </source>
</evidence>
<evidence type="ECO:0000256" key="2">
    <source>
        <dbReference type="ARBA" id="ARBA00022814"/>
    </source>
</evidence>
<keyword evidence="4 6" id="KW-0805">Transcription regulation</keyword>
<dbReference type="InterPro" id="IPR035926">
    <property type="entry name" value="NusB-like_sf"/>
</dbReference>
<feature type="domain" description="NusB/RsmB/TIM44" evidence="7">
    <location>
        <begin position="7"/>
        <end position="131"/>
    </location>
</feature>
<dbReference type="Proteomes" id="UP000243633">
    <property type="component" value="Chromosome 1"/>
</dbReference>
<dbReference type="NCBIfam" id="TIGR01951">
    <property type="entry name" value="nusB"/>
    <property type="match status" value="1"/>
</dbReference>
<dbReference type="EMBL" id="LN890285">
    <property type="protein sequence ID" value="CUR53272.1"/>
    <property type="molecule type" value="Genomic_DNA"/>
</dbReference>
<dbReference type="AlphaFoldDB" id="A0A160SWN7"/>
<dbReference type="RefSeq" id="WP_075472787.1">
    <property type="nucleotide sequence ID" value="NZ_CP135003.1"/>
</dbReference>
<keyword evidence="9" id="KW-1185">Reference proteome</keyword>
<keyword evidence="2 6" id="KW-0889">Transcription antitermination</keyword>
<dbReference type="STRING" id="98804.BTSPAZIEG_0308"/>
<evidence type="ECO:0000259" key="7">
    <source>
        <dbReference type="Pfam" id="PF01029"/>
    </source>
</evidence>
<dbReference type="GO" id="GO:0006353">
    <property type="term" value="P:DNA-templated transcription termination"/>
    <property type="evidence" value="ECO:0007669"/>
    <property type="project" value="UniProtKB-UniRule"/>
</dbReference>
<organism evidence="8 9">
    <name type="scientific">Buchnera aphidicola subsp. Tuberolachnus salignus</name>
    <dbReference type="NCBI Taxonomy" id="98804"/>
    <lineage>
        <taxon>Bacteria</taxon>
        <taxon>Pseudomonadati</taxon>
        <taxon>Pseudomonadota</taxon>
        <taxon>Gammaproteobacteria</taxon>
        <taxon>Enterobacterales</taxon>
        <taxon>Erwiniaceae</taxon>
        <taxon>Buchnera</taxon>
    </lineage>
</organism>
<dbReference type="PANTHER" id="PTHR11078:SF3">
    <property type="entry name" value="ANTITERMINATION NUSB DOMAIN-CONTAINING PROTEIN"/>
    <property type="match status" value="1"/>
</dbReference>
<dbReference type="PATRIC" id="fig|98804.3.peg.290"/>
<dbReference type="GO" id="GO:0005829">
    <property type="term" value="C:cytosol"/>
    <property type="evidence" value="ECO:0007669"/>
    <property type="project" value="TreeGrafter"/>
</dbReference>
<dbReference type="Pfam" id="PF01029">
    <property type="entry name" value="NusB"/>
    <property type="match status" value="1"/>
</dbReference>
<dbReference type="GO" id="GO:0031564">
    <property type="term" value="P:transcription antitermination"/>
    <property type="evidence" value="ECO:0007669"/>
    <property type="project" value="UniProtKB-KW"/>
</dbReference>
<keyword evidence="5 6" id="KW-0804">Transcription</keyword>
<evidence type="ECO:0000256" key="4">
    <source>
        <dbReference type="ARBA" id="ARBA00023015"/>
    </source>
</evidence>
<gene>
    <name evidence="6 8" type="primary">nusB</name>
    <name evidence="8" type="ORF">BTSPAZIEG_0308</name>
</gene>
<protein>
    <recommendedName>
        <fullName evidence="6">Transcription antitermination protein NusB</fullName>
    </recommendedName>
    <alternativeName>
        <fullName evidence="6">Antitermination factor NusB</fullName>
    </alternativeName>
</protein>
<evidence type="ECO:0000313" key="9">
    <source>
        <dbReference type="Proteomes" id="UP000243633"/>
    </source>
</evidence>
<comment type="similarity">
    <text evidence="1 6">Belongs to the NusB family.</text>
</comment>
<dbReference type="SUPFAM" id="SSF48013">
    <property type="entry name" value="NusB-like"/>
    <property type="match status" value="1"/>
</dbReference>
<dbReference type="OrthoDB" id="9789556at2"/>
<reference evidence="9" key="1">
    <citation type="submission" date="2015-10" db="EMBL/GenBank/DDBJ databases">
        <authorList>
            <person name="Manzano-Marin A."/>
            <person name="Manzano-Marin A."/>
        </authorList>
    </citation>
    <scope>NUCLEOTIDE SEQUENCE [LARGE SCALE GENOMIC DNA]</scope>
    <source>
        <strain evidence="9">BTs</strain>
    </source>
</reference>
<comment type="function">
    <text evidence="6">Involved in transcription antitermination. Required for transcription of ribosomal RNA (rRNA) genes. Binds specifically to the boxA antiterminator sequence of the ribosomal RNA (rrn) operons.</text>
</comment>
<proteinExistence type="inferred from homology"/>
<sequence length="143" mass="16962">MIPKKRREARIIALQTLYAWQISKNSLNPEIIEYFFKKNDIRKIDLIYFYDIINGVIDNIKFLDIFMIPYLSRKIKILGNIEKIILRISLFEILNRKDIPYKVSINEGIELAKIFGADKSHKFINGVLDKIVMYLIKKNKKNL</sequence>
<name>A0A160SWN7_BUCTT</name>
<dbReference type="InterPro" id="IPR011605">
    <property type="entry name" value="NusB_fam"/>
</dbReference>
<evidence type="ECO:0000256" key="5">
    <source>
        <dbReference type="ARBA" id="ARBA00023163"/>
    </source>
</evidence>
<dbReference type="HAMAP" id="MF_00073">
    <property type="entry name" value="NusB"/>
    <property type="match status" value="1"/>
</dbReference>
<dbReference type="PANTHER" id="PTHR11078">
    <property type="entry name" value="N UTILIZATION SUBSTANCE PROTEIN B-RELATED"/>
    <property type="match status" value="1"/>
</dbReference>
<accession>A0A160SWN7</accession>
<keyword evidence="3 6" id="KW-0694">RNA-binding</keyword>
<evidence type="ECO:0000313" key="8">
    <source>
        <dbReference type="EMBL" id="CUR53272.1"/>
    </source>
</evidence>
<evidence type="ECO:0000256" key="6">
    <source>
        <dbReference type="HAMAP-Rule" id="MF_00073"/>
    </source>
</evidence>
<dbReference type="InterPro" id="IPR006027">
    <property type="entry name" value="NusB_RsmB_TIM44"/>
</dbReference>
<dbReference type="GO" id="GO:0003723">
    <property type="term" value="F:RNA binding"/>
    <property type="evidence" value="ECO:0007669"/>
    <property type="project" value="UniProtKB-UniRule"/>
</dbReference>